<dbReference type="AlphaFoldDB" id="H2YDM8"/>
<dbReference type="HOGENOM" id="CLU_1791184_0_0_1"/>
<dbReference type="Proteomes" id="UP000007875">
    <property type="component" value="Unassembled WGS sequence"/>
</dbReference>
<sequence length="145" mass="16327">MLLVYACTAPSINIHTMETEQGRGMIFHPGCPVLRGEQKMKYSSRHPCHHSPLVRQLLNITGVASVTLFPGHVHIEKSDDPPSLDWTSIKPRILATLIHFFSTKLPPTTHHLAKCKHRHKDNGECVTFGYLDDVEAIIDDLINSR</sequence>
<dbReference type="SMART" id="SM00932">
    <property type="entry name" value="Nfu_N"/>
    <property type="match status" value="1"/>
</dbReference>
<organism evidence="2 3">
    <name type="scientific">Ciona savignyi</name>
    <name type="common">Pacific transparent sea squirt</name>
    <dbReference type="NCBI Taxonomy" id="51511"/>
    <lineage>
        <taxon>Eukaryota</taxon>
        <taxon>Metazoa</taxon>
        <taxon>Chordata</taxon>
        <taxon>Tunicata</taxon>
        <taxon>Ascidiacea</taxon>
        <taxon>Phlebobranchia</taxon>
        <taxon>Cionidae</taxon>
        <taxon>Ciona</taxon>
    </lineage>
</organism>
<protein>
    <recommendedName>
        <fullName evidence="1">Scaffold protein Nfu/NifU N-terminal domain-containing protein</fullName>
    </recommendedName>
</protein>
<dbReference type="STRING" id="51511.ENSCSAVP00000003426"/>
<dbReference type="Gene3D" id="3.30.1370.70">
    <property type="entry name" value="Scaffold protein Nfu/NifU, N-terminal domain"/>
    <property type="match status" value="1"/>
</dbReference>
<reference evidence="2" key="2">
    <citation type="submission" date="2025-08" db="UniProtKB">
        <authorList>
            <consortium name="Ensembl"/>
        </authorList>
    </citation>
    <scope>IDENTIFICATION</scope>
</reference>
<evidence type="ECO:0000313" key="3">
    <source>
        <dbReference type="Proteomes" id="UP000007875"/>
    </source>
</evidence>
<proteinExistence type="predicted"/>
<dbReference type="OMA" id="MIFHPGC"/>
<dbReference type="InterPro" id="IPR014824">
    <property type="entry name" value="Nfu/NifU_N"/>
</dbReference>
<dbReference type="SUPFAM" id="SSF110836">
    <property type="entry name" value="Hypothetical protein SAV1430"/>
    <property type="match status" value="1"/>
</dbReference>
<keyword evidence="3" id="KW-1185">Reference proteome</keyword>
<dbReference type="Pfam" id="PF08712">
    <property type="entry name" value="Nfu_N"/>
    <property type="match status" value="1"/>
</dbReference>
<dbReference type="eggNOG" id="KOG2358">
    <property type="taxonomic scope" value="Eukaryota"/>
</dbReference>
<feature type="domain" description="Scaffold protein Nfu/NifU N-terminal" evidence="1">
    <location>
        <begin position="14"/>
        <end position="104"/>
    </location>
</feature>
<dbReference type="InterPro" id="IPR036498">
    <property type="entry name" value="Nfu/NifU_N_sf"/>
</dbReference>
<reference evidence="3" key="1">
    <citation type="submission" date="2003-08" db="EMBL/GenBank/DDBJ databases">
        <authorList>
            <person name="Birren B."/>
            <person name="Nusbaum C."/>
            <person name="Abebe A."/>
            <person name="Abouelleil A."/>
            <person name="Adekoya E."/>
            <person name="Ait-zahra M."/>
            <person name="Allen N."/>
            <person name="Allen T."/>
            <person name="An P."/>
            <person name="Anderson M."/>
            <person name="Anderson S."/>
            <person name="Arachchi H."/>
            <person name="Armbruster J."/>
            <person name="Bachantsang P."/>
            <person name="Baldwin J."/>
            <person name="Barry A."/>
            <person name="Bayul T."/>
            <person name="Blitshsteyn B."/>
            <person name="Bloom T."/>
            <person name="Blye J."/>
            <person name="Boguslavskiy L."/>
            <person name="Borowsky M."/>
            <person name="Boukhgalter B."/>
            <person name="Brunache A."/>
            <person name="Butler J."/>
            <person name="Calixte N."/>
            <person name="Calvo S."/>
            <person name="Camarata J."/>
            <person name="Campo K."/>
            <person name="Chang J."/>
            <person name="Cheshatsang Y."/>
            <person name="Citroen M."/>
            <person name="Collymore A."/>
            <person name="Considine T."/>
            <person name="Cook A."/>
            <person name="Cooke P."/>
            <person name="Corum B."/>
            <person name="Cuomo C."/>
            <person name="David R."/>
            <person name="Dawoe T."/>
            <person name="Degray S."/>
            <person name="Dodge S."/>
            <person name="Dooley K."/>
            <person name="Dorje P."/>
            <person name="Dorjee K."/>
            <person name="Dorris L."/>
            <person name="Duffey N."/>
            <person name="Dupes A."/>
            <person name="Elkins T."/>
            <person name="Engels R."/>
            <person name="Erickson J."/>
            <person name="Farina A."/>
            <person name="Faro S."/>
            <person name="Ferreira P."/>
            <person name="Fischer H."/>
            <person name="Fitzgerald M."/>
            <person name="Foley K."/>
            <person name="Gage D."/>
            <person name="Galagan J."/>
            <person name="Gearin G."/>
            <person name="Gnerre S."/>
            <person name="Gnirke A."/>
            <person name="Goyette A."/>
            <person name="Graham J."/>
            <person name="Grandbois E."/>
            <person name="Gyaltsen K."/>
            <person name="Hafez N."/>
            <person name="Hagopian D."/>
            <person name="Hagos B."/>
            <person name="Hall J."/>
            <person name="Hatcher B."/>
            <person name="Heller A."/>
            <person name="Higgins H."/>
            <person name="Honan T."/>
            <person name="Horn A."/>
            <person name="Houde N."/>
            <person name="Hughes L."/>
            <person name="Hulme W."/>
            <person name="Husby E."/>
            <person name="Iliev I."/>
            <person name="Jaffe D."/>
            <person name="Jones C."/>
            <person name="Kamal M."/>
            <person name="Kamat A."/>
            <person name="Kamvysselis M."/>
            <person name="Karlsson E."/>
            <person name="Kells C."/>
            <person name="Kieu A."/>
            <person name="Kisner P."/>
            <person name="Kodira C."/>
            <person name="Kulbokas E."/>
            <person name="Labutti K."/>
            <person name="Lama D."/>
            <person name="Landers T."/>
            <person name="Leger J."/>
            <person name="Levine S."/>
            <person name="Lewis D."/>
            <person name="Lewis T."/>
            <person name="Lindblad-toh K."/>
            <person name="Liu X."/>
            <person name="Lokyitsang T."/>
            <person name="Lokyitsang Y."/>
            <person name="Lucien O."/>
            <person name="Lui A."/>
            <person name="Ma L.J."/>
            <person name="Mabbitt R."/>
            <person name="Macdonald J."/>
            <person name="Maclean C."/>
            <person name="Major J."/>
            <person name="Manning J."/>
            <person name="Marabella R."/>
            <person name="Maru K."/>
            <person name="Matthews C."/>
            <person name="Mauceli E."/>
            <person name="Mccarthy M."/>
            <person name="Mcdonough S."/>
            <person name="Mcghee T."/>
            <person name="Meldrim J."/>
            <person name="Meneus L."/>
            <person name="Mesirov J."/>
            <person name="Mihalev A."/>
            <person name="Mihova T."/>
            <person name="Mikkelsen T."/>
            <person name="Mlenga V."/>
            <person name="Moru K."/>
            <person name="Mozes J."/>
            <person name="Mulrain L."/>
            <person name="Munson G."/>
            <person name="Naylor J."/>
            <person name="Newes C."/>
            <person name="Nguyen C."/>
            <person name="Nguyen N."/>
            <person name="Nguyen T."/>
            <person name="Nicol R."/>
            <person name="Nielsen C."/>
            <person name="Nizzari M."/>
            <person name="Norbu C."/>
            <person name="Norbu N."/>
            <person name="O'donnell P."/>
            <person name="Okoawo O."/>
            <person name="O'leary S."/>
            <person name="Omotosho B."/>
            <person name="O'neill K."/>
            <person name="Osman S."/>
            <person name="Parker S."/>
            <person name="Perrin D."/>
            <person name="Phunkhang P."/>
            <person name="Piqani B."/>
            <person name="Purcell S."/>
            <person name="Rachupka T."/>
            <person name="Ramasamy U."/>
            <person name="Rameau R."/>
            <person name="Ray V."/>
            <person name="Raymond C."/>
            <person name="Retta R."/>
            <person name="Richardson S."/>
            <person name="Rise C."/>
            <person name="Rodriguez J."/>
            <person name="Rogers J."/>
            <person name="Rogov P."/>
            <person name="Rutman M."/>
            <person name="Schupbach R."/>
            <person name="Seaman C."/>
            <person name="Settipalli S."/>
            <person name="Sharpe T."/>
            <person name="Sheridan J."/>
            <person name="Sherpa N."/>
            <person name="Shi J."/>
            <person name="Smirnov S."/>
            <person name="Smith C."/>
            <person name="Sougnez C."/>
            <person name="Spencer B."/>
            <person name="Stalker J."/>
            <person name="Stange-thomann N."/>
            <person name="Stavropoulos S."/>
            <person name="Stetson K."/>
            <person name="Stone C."/>
            <person name="Stone S."/>
            <person name="Stubbs M."/>
            <person name="Talamas J."/>
            <person name="Tchuinga P."/>
            <person name="Tenzing P."/>
            <person name="Tesfaye S."/>
            <person name="Theodore J."/>
            <person name="Thoulutsang Y."/>
            <person name="Topham K."/>
            <person name="Towey S."/>
            <person name="Tsamla T."/>
            <person name="Tsomo N."/>
            <person name="Vallee D."/>
            <person name="Vassiliev H."/>
            <person name="Venkataraman V."/>
            <person name="Vinson J."/>
            <person name="Vo A."/>
            <person name="Wade C."/>
            <person name="Wang S."/>
            <person name="Wangchuk T."/>
            <person name="Wangdi T."/>
            <person name="Whittaker C."/>
            <person name="Wilkinson J."/>
            <person name="Wu Y."/>
            <person name="Wyman D."/>
            <person name="Yadav S."/>
            <person name="Yang S."/>
            <person name="Yang X."/>
            <person name="Yeager S."/>
            <person name="Yee E."/>
            <person name="Young G."/>
            <person name="Zainoun J."/>
            <person name="Zembeck L."/>
            <person name="Zimmer A."/>
            <person name="Zody M."/>
            <person name="Lander E."/>
        </authorList>
    </citation>
    <scope>NUCLEOTIDE SEQUENCE [LARGE SCALE GENOMIC DNA]</scope>
</reference>
<dbReference type="Ensembl" id="ENSCSAVT00000003479.1">
    <property type="protein sequence ID" value="ENSCSAVP00000003426.1"/>
    <property type="gene ID" value="ENSCSAVG00000002042.1"/>
</dbReference>
<accession>H2YDM8</accession>
<evidence type="ECO:0000259" key="1">
    <source>
        <dbReference type="SMART" id="SM00932"/>
    </source>
</evidence>
<reference evidence="2" key="3">
    <citation type="submission" date="2025-09" db="UniProtKB">
        <authorList>
            <consortium name="Ensembl"/>
        </authorList>
    </citation>
    <scope>IDENTIFICATION</scope>
</reference>
<evidence type="ECO:0000313" key="2">
    <source>
        <dbReference type="Ensembl" id="ENSCSAVP00000003426.1"/>
    </source>
</evidence>
<dbReference type="InParanoid" id="H2YDM8"/>
<name>H2YDM8_CIOSA</name>